<keyword evidence="6 10" id="KW-1133">Transmembrane helix</keyword>
<feature type="transmembrane region" description="Helical" evidence="10">
    <location>
        <begin position="219"/>
        <end position="236"/>
    </location>
</feature>
<dbReference type="AlphaFoldDB" id="A0A285FQ36"/>
<comment type="similarity">
    <text evidence="2 10">Belongs to the FliR/MopE/SpaR family.</text>
</comment>
<evidence type="ECO:0000256" key="2">
    <source>
        <dbReference type="ARBA" id="ARBA00009772"/>
    </source>
</evidence>
<dbReference type="RefSeq" id="WP_097016446.1">
    <property type="nucleotide sequence ID" value="NZ_OBDZ01000002.1"/>
</dbReference>
<keyword evidence="11" id="KW-0282">Flagellum</keyword>
<dbReference type="GO" id="GO:0005886">
    <property type="term" value="C:plasma membrane"/>
    <property type="evidence" value="ECO:0007669"/>
    <property type="project" value="UniProtKB-SubCell"/>
</dbReference>
<proteinExistence type="inferred from homology"/>
<name>A0A285FQ36_9FIRM</name>
<dbReference type="EMBL" id="OBDZ01000002">
    <property type="protein sequence ID" value="SNY12954.1"/>
    <property type="molecule type" value="Genomic_DNA"/>
</dbReference>
<dbReference type="PANTHER" id="PTHR30065:SF1">
    <property type="entry name" value="SURFACE PRESENTATION OF ANTIGENS PROTEIN SPAR"/>
    <property type="match status" value="1"/>
</dbReference>
<feature type="transmembrane region" description="Helical" evidence="10">
    <location>
        <begin position="12"/>
        <end position="30"/>
    </location>
</feature>
<evidence type="ECO:0000256" key="10">
    <source>
        <dbReference type="RuleBase" id="RU362071"/>
    </source>
</evidence>
<dbReference type="Proteomes" id="UP000219573">
    <property type="component" value="Unassembled WGS sequence"/>
</dbReference>
<keyword evidence="11" id="KW-0966">Cell projection</keyword>
<keyword evidence="12" id="KW-1185">Reference proteome</keyword>
<evidence type="ECO:0000256" key="3">
    <source>
        <dbReference type="ARBA" id="ARBA00021717"/>
    </source>
</evidence>
<dbReference type="STRING" id="1413210.U472_06365"/>
<evidence type="ECO:0000256" key="9">
    <source>
        <dbReference type="NCBIfam" id="TIGR01400"/>
    </source>
</evidence>
<keyword evidence="4 10" id="KW-1003">Cell membrane</keyword>
<evidence type="ECO:0000256" key="5">
    <source>
        <dbReference type="ARBA" id="ARBA00022692"/>
    </source>
</evidence>
<dbReference type="InterPro" id="IPR006303">
    <property type="entry name" value="FliR"/>
</dbReference>
<dbReference type="GO" id="GO:0044780">
    <property type="term" value="P:bacterial-type flagellum assembly"/>
    <property type="evidence" value="ECO:0007669"/>
    <property type="project" value="UniProtKB-UniRule"/>
</dbReference>
<evidence type="ECO:0000256" key="7">
    <source>
        <dbReference type="ARBA" id="ARBA00023136"/>
    </source>
</evidence>
<comment type="subcellular location">
    <subcellularLocation>
        <location evidence="10">Cell membrane</location>
        <topology evidence="10">Multi-pass membrane protein</topology>
    </subcellularLocation>
    <subcellularLocation>
        <location evidence="10">Bacterial flagellum basal body</location>
    </subcellularLocation>
</comment>
<comment type="function">
    <text evidence="1 10">Role in flagellar biosynthesis.</text>
</comment>
<dbReference type="NCBIfam" id="TIGR01400">
    <property type="entry name" value="fliR"/>
    <property type="match status" value="1"/>
</dbReference>
<dbReference type="GO" id="GO:0009425">
    <property type="term" value="C:bacterial-type flagellum basal body"/>
    <property type="evidence" value="ECO:0007669"/>
    <property type="project" value="UniProtKB-SubCell"/>
</dbReference>
<protein>
    <recommendedName>
        <fullName evidence="3 9">Flagellar biosynthetic protein FliR</fullName>
    </recommendedName>
</protein>
<sequence length="261" mass="28846">MLAEELTNQVYYFVLILARVLGFLVVAPIFGSKSLPNRLKIGLAVFITIIILPITSFSAIKAPEGLLIISFQLIIELFIGFIIGFIMLLNFMALQLAGQFIDTRIGFAMASVIDPQNGMQAPLVGQFKNILATLLFLVINGHHYLLKALTDSFTIVGVTKFHGSSELVWALFRIVGDLFPLGFRLALPVIAILFIVDVAFGLVARVVPQINVFMMGMPTKVLVGIIFLIIILPSYINTLQDLFNGTTNDIYKILKLMIERG</sequence>
<evidence type="ECO:0000256" key="1">
    <source>
        <dbReference type="ARBA" id="ARBA00002578"/>
    </source>
</evidence>
<evidence type="ECO:0000313" key="12">
    <source>
        <dbReference type="Proteomes" id="UP000219573"/>
    </source>
</evidence>
<keyword evidence="7 10" id="KW-0472">Membrane</keyword>
<evidence type="ECO:0000256" key="4">
    <source>
        <dbReference type="ARBA" id="ARBA00022475"/>
    </source>
</evidence>
<dbReference type="OrthoDB" id="9807748at2"/>
<keyword evidence="5 10" id="KW-0812">Transmembrane</keyword>
<dbReference type="PANTHER" id="PTHR30065">
    <property type="entry name" value="FLAGELLAR BIOSYNTHETIC PROTEIN FLIR"/>
    <property type="match status" value="1"/>
</dbReference>
<keyword evidence="8 10" id="KW-0975">Bacterial flagellum</keyword>
<evidence type="ECO:0000313" key="11">
    <source>
        <dbReference type="EMBL" id="SNY12954.1"/>
    </source>
</evidence>
<accession>A0A285FQ36</accession>
<organism evidence="11 12">
    <name type="scientific">Orenia metallireducens</name>
    <dbReference type="NCBI Taxonomy" id="1413210"/>
    <lineage>
        <taxon>Bacteria</taxon>
        <taxon>Bacillati</taxon>
        <taxon>Bacillota</taxon>
        <taxon>Clostridia</taxon>
        <taxon>Halanaerobiales</taxon>
        <taxon>Halobacteroidaceae</taxon>
        <taxon>Orenia</taxon>
    </lineage>
</organism>
<keyword evidence="11" id="KW-0969">Cilium</keyword>
<dbReference type="PRINTS" id="PR00953">
    <property type="entry name" value="TYPE3IMRPROT"/>
</dbReference>
<dbReference type="InterPro" id="IPR002010">
    <property type="entry name" value="T3SS_IM_R"/>
</dbReference>
<dbReference type="Pfam" id="PF01311">
    <property type="entry name" value="Bac_export_1"/>
    <property type="match status" value="1"/>
</dbReference>
<feature type="transmembrane region" description="Helical" evidence="10">
    <location>
        <begin position="185"/>
        <end position="207"/>
    </location>
</feature>
<evidence type="ECO:0000256" key="8">
    <source>
        <dbReference type="ARBA" id="ARBA00023143"/>
    </source>
</evidence>
<feature type="transmembrane region" description="Helical" evidence="10">
    <location>
        <begin position="66"/>
        <end position="89"/>
    </location>
</feature>
<dbReference type="GO" id="GO:0006605">
    <property type="term" value="P:protein targeting"/>
    <property type="evidence" value="ECO:0007669"/>
    <property type="project" value="UniProtKB-UniRule"/>
</dbReference>
<reference evidence="12" key="1">
    <citation type="submission" date="2017-09" db="EMBL/GenBank/DDBJ databases">
        <authorList>
            <person name="Varghese N."/>
            <person name="Submissions S."/>
        </authorList>
    </citation>
    <scope>NUCLEOTIDE SEQUENCE [LARGE SCALE GENOMIC DNA]</scope>
    <source>
        <strain evidence="12">MSL47</strain>
    </source>
</reference>
<gene>
    <name evidence="11" type="ORF">SAMN06265827_102186</name>
</gene>
<evidence type="ECO:0000256" key="6">
    <source>
        <dbReference type="ARBA" id="ARBA00022989"/>
    </source>
</evidence>
<feature type="transmembrane region" description="Helical" evidence="10">
    <location>
        <begin position="42"/>
        <end position="60"/>
    </location>
</feature>